<reference evidence="2 3" key="1">
    <citation type="journal article" date="2018" name="Nat. Ecol. Evol.">
        <title>Shark genomes provide insights into elasmobranch evolution and the origin of vertebrates.</title>
        <authorList>
            <person name="Hara Y"/>
            <person name="Yamaguchi K"/>
            <person name="Onimaru K"/>
            <person name="Kadota M"/>
            <person name="Koyanagi M"/>
            <person name="Keeley SD"/>
            <person name="Tatsumi K"/>
            <person name="Tanaka K"/>
            <person name="Motone F"/>
            <person name="Kageyama Y"/>
            <person name="Nozu R"/>
            <person name="Adachi N"/>
            <person name="Nishimura O"/>
            <person name="Nakagawa R"/>
            <person name="Tanegashima C"/>
            <person name="Kiyatake I"/>
            <person name="Matsumoto R"/>
            <person name="Murakumo K"/>
            <person name="Nishida K"/>
            <person name="Terakita A"/>
            <person name="Kuratani S"/>
            <person name="Sato K"/>
            <person name="Hyodo S Kuraku.S."/>
        </authorList>
    </citation>
    <scope>NUCLEOTIDE SEQUENCE [LARGE SCALE GENOMIC DNA]</scope>
</reference>
<evidence type="ECO:0000256" key="1">
    <source>
        <dbReference type="SAM" id="MobiDB-lite"/>
    </source>
</evidence>
<keyword evidence="3" id="KW-1185">Reference proteome</keyword>
<dbReference type="EMBL" id="BEZZ01108443">
    <property type="protein sequence ID" value="GCC43476.1"/>
    <property type="molecule type" value="Genomic_DNA"/>
</dbReference>
<protein>
    <recommendedName>
        <fullName evidence="4">Immunoglobulin I-set domain-containing protein</fullName>
    </recommendedName>
</protein>
<evidence type="ECO:0008006" key="4">
    <source>
        <dbReference type="Google" id="ProtNLM"/>
    </source>
</evidence>
<gene>
    <name evidence="2" type="ORF">chiPu_0027595</name>
</gene>
<dbReference type="InterPro" id="IPR013783">
    <property type="entry name" value="Ig-like_fold"/>
</dbReference>
<dbReference type="STRING" id="137246.A0A401TLI2"/>
<evidence type="ECO:0000313" key="3">
    <source>
        <dbReference type="Proteomes" id="UP000287033"/>
    </source>
</evidence>
<proteinExistence type="predicted"/>
<dbReference type="OrthoDB" id="10005095at2759"/>
<dbReference type="AlphaFoldDB" id="A0A401TLI2"/>
<dbReference type="Gene3D" id="2.60.40.10">
    <property type="entry name" value="Immunoglobulins"/>
    <property type="match status" value="1"/>
</dbReference>
<dbReference type="InterPro" id="IPR036179">
    <property type="entry name" value="Ig-like_dom_sf"/>
</dbReference>
<evidence type="ECO:0000313" key="2">
    <source>
        <dbReference type="EMBL" id="GCC43476.1"/>
    </source>
</evidence>
<name>A0A401TLI2_CHIPU</name>
<sequence>MRGNPRPGIQWIYEGSVLTEGPISWTAFYEETSNEIHGCLELASPTHCNNGEYTLVVSNPLGSDRRSARGYFMEGPIDICLTEPTKPGSGMHSKIPLPPLPPPASLPELPTQLDSTF</sequence>
<dbReference type="Proteomes" id="UP000287033">
    <property type="component" value="Unassembled WGS sequence"/>
</dbReference>
<comment type="caution">
    <text evidence="2">The sequence shown here is derived from an EMBL/GenBank/DDBJ whole genome shotgun (WGS) entry which is preliminary data.</text>
</comment>
<feature type="region of interest" description="Disordered" evidence="1">
    <location>
        <begin position="82"/>
        <end position="117"/>
    </location>
</feature>
<feature type="compositionally biased region" description="Pro residues" evidence="1">
    <location>
        <begin position="96"/>
        <end position="105"/>
    </location>
</feature>
<dbReference type="SUPFAM" id="SSF48726">
    <property type="entry name" value="Immunoglobulin"/>
    <property type="match status" value="1"/>
</dbReference>
<organism evidence="2 3">
    <name type="scientific">Chiloscyllium punctatum</name>
    <name type="common">Brownbanded bambooshark</name>
    <name type="synonym">Hemiscyllium punctatum</name>
    <dbReference type="NCBI Taxonomy" id="137246"/>
    <lineage>
        <taxon>Eukaryota</taxon>
        <taxon>Metazoa</taxon>
        <taxon>Chordata</taxon>
        <taxon>Craniata</taxon>
        <taxon>Vertebrata</taxon>
        <taxon>Chondrichthyes</taxon>
        <taxon>Elasmobranchii</taxon>
        <taxon>Galeomorphii</taxon>
        <taxon>Galeoidea</taxon>
        <taxon>Orectolobiformes</taxon>
        <taxon>Hemiscylliidae</taxon>
        <taxon>Chiloscyllium</taxon>
    </lineage>
</organism>
<accession>A0A401TLI2</accession>